<dbReference type="GO" id="GO:0110051">
    <property type="term" value="P:metabolite repair"/>
    <property type="evidence" value="ECO:0007669"/>
    <property type="project" value="TreeGrafter"/>
</dbReference>
<reference evidence="8" key="1">
    <citation type="submission" date="2020-07" db="EMBL/GenBank/DDBJ databases">
        <title>Huge and variable diversity of episymbiotic CPR bacteria and DPANN archaea in groundwater ecosystems.</title>
        <authorList>
            <person name="He C.Y."/>
            <person name="Keren R."/>
            <person name="Whittaker M."/>
            <person name="Farag I.F."/>
            <person name="Doudna J."/>
            <person name="Cate J.H.D."/>
            <person name="Banfield J.F."/>
        </authorList>
    </citation>
    <scope>NUCLEOTIDE SEQUENCE</scope>
    <source>
        <strain evidence="8">NC_groundwater_1296_Ag_S-0.2um_52_80</strain>
    </source>
</reference>
<dbReference type="AlphaFoldDB" id="A0A8T3YL67"/>
<evidence type="ECO:0000313" key="9">
    <source>
        <dbReference type="Proteomes" id="UP000732298"/>
    </source>
</evidence>
<feature type="binding site" evidence="6">
    <location>
        <position position="40"/>
    </location>
    <ligand>
        <name>(6S)-NADPHX</name>
        <dbReference type="ChEBI" id="CHEBI:64076"/>
    </ligand>
</feature>
<dbReference type="InterPro" id="IPR000631">
    <property type="entry name" value="CARKD"/>
</dbReference>
<comment type="catalytic activity">
    <reaction evidence="6">
        <text>(6S)-NADHX + ADP = AMP + phosphate + NADH + H(+)</text>
        <dbReference type="Rhea" id="RHEA:32223"/>
        <dbReference type="ChEBI" id="CHEBI:15378"/>
        <dbReference type="ChEBI" id="CHEBI:43474"/>
        <dbReference type="ChEBI" id="CHEBI:57945"/>
        <dbReference type="ChEBI" id="CHEBI:64074"/>
        <dbReference type="ChEBI" id="CHEBI:456215"/>
        <dbReference type="ChEBI" id="CHEBI:456216"/>
        <dbReference type="EC" id="4.2.1.136"/>
    </reaction>
</comment>
<dbReference type="Proteomes" id="UP000732298">
    <property type="component" value="Unassembled WGS sequence"/>
</dbReference>
<sequence length="284" mass="30534">MRTVTLSEVRKFFPKRKRDSHKGQNGRVLVIGGSKDLTGAPALAAMAAIACLRSGVDLVTVASLEKPAWAISAYSPDLIVKKLAGREWGQQHLKTLLKLAKKADSVLIGNGMGREKATLHMIRRFVQKCRARMVLDADALHACRGMKLRPGTIITPHMKEFEAFSGVKVDGKALSNREALAKMAAARHRCIVLLKGRIDIISDGKKVLLNRTGNARMTVGGTGDLLAGICTGFLALKAEPLEAAAAAAFVNGMAGDALLKKVGYTFIASDMAPEIARQVKRILK</sequence>
<feature type="binding site" evidence="6">
    <location>
        <position position="157"/>
    </location>
    <ligand>
        <name>(6S)-NADPHX</name>
        <dbReference type="ChEBI" id="CHEBI:64076"/>
    </ligand>
</feature>
<gene>
    <name evidence="6" type="primary">nnrD</name>
    <name evidence="8" type="ORF">HY544_04740</name>
</gene>
<comment type="catalytic activity">
    <reaction evidence="6">
        <text>(6S)-NADPHX + ADP = AMP + phosphate + NADPH + H(+)</text>
        <dbReference type="Rhea" id="RHEA:32235"/>
        <dbReference type="ChEBI" id="CHEBI:15378"/>
        <dbReference type="ChEBI" id="CHEBI:43474"/>
        <dbReference type="ChEBI" id="CHEBI:57783"/>
        <dbReference type="ChEBI" id="CHEBI:64076"/>
        <dbReference type="ChEBI" id="CHEBI:456215"/>
        <dbReference type="ChEBI" id="CHEBI:456216"/>
        <dbReference type="EC" id="4.2.1.136"/>
    </reaction>
</comment>
<keyword evidence="4 6" id="KW-0520">NAD</keyword>
<evidence type="ECO:0000256" key="1">
    <source>
        <dbReference type="ARBA" id="ARBA00022741"/>
    </source>
</evidence>
<comment type="similarity">
    <text evidence="6">Belongs to the NnrD/CARKD family.</text>
</comment>
<accession>A0A8T3YL67</accession>
<keyword evidence="3 6" id="KW-0521">NADP</keyword>
<dbReference type="NCBIfam" id="TIGR00196">
    <property type="entry name" value="yjeF_cterm"/>
    <property type="match status" value="1"/>
</dbReference>
<dbReference type="EC" id="4.2.1.136" evidence="6"/>
<protein>
    <recommendedName>
        <fullName evidence="6">ADP-dependent (S)-NAD(P)H-hydrate dehydratase</fullName>
        <ecNumber evidence="6">4.2.1.136</ecNumber>
    </recommendedName>
    <alternativeName>
        <fullName evidence="6">ADP-dependent NAD(P)HX dehydratase</fullName>
    </alternativeName>
</protein>
<dbReference type="CDD" id="cd01171">
    <property type="entry name" value="YXKO-related"/>
    <property type="match status" value="1"/>
</dbReference>
<feature type="binding site" evidence="6">
    <location>
        <position position="224"/>
    </location>
    <ligand>
        <name>(6S)-NADPHX</name>
        <dbReference type="ChEBI" id="CHEBI:64076"/>
    </ligand>
</feature>
<evidence type="ECO:0000256" key="6">
    <source>
        <dbReference type="HAMAP-Rule" id="MF_01965"/>
    </source>
</evidence>
<dbReference type="Pfam" id="PF01256">
    <property type="entry name" value="Carb_kinase"/>
    <property type="match status" value="1"/>
</dbReference>
<dbReference type="PROSITE" id="PS51383">
    <property type="entry name" value="YJEF_C_3"/>
    <property type="match status" value="1"/>
</dbReference>
<feature type="binding site" evidence="6">
    <location>
        <position position="223"/>
    </location>
    <ligand>
        <name>AMP</name>
        <dbReference type="ChEBI" id="CHEBI:456215"/>
    </ligand>
</feature>
<feature type="domain" description="YjeF C-terminal" evidence="7">
    <location>
        <begin position="5"/>
        <end position="282"/>
    </location>
</feature>
<evidence type="ECO:0000256" key="5">
    <source>
        <dbReference type="ARBA" id="ARBA00023239"/>
    </source>
</evidence>
<dbReference type="InterPro" id="IPR029056">
    <property type="entry name" value="Ribokinase-like"/>
</dbReference>
<evidence type="ECO:0000256" key="4">
    <source>
        <dbReference type="ARBA" id="ARBA00023027"/>
    </source>
</evidence>
<proteinExistence type="inferred from homology"/>
<dbReference type="GO" id="GO:0052855">
    <property type="term" value="F:ADP-dependent NAD(P)H-hydrate dehydratase activity"/>
    <property type="evidence" value="ECO:0007669"/>
    <property type="project" value="UniProtKB-UniRule"/>
</dbReference>
<dbReference type="HAMAP" id="MF_01965">
    <property type="entry name" value="NADHX_dehydratase"/>
    <property type="match status" value="1"/>
</dbReference>
<comment type="cofactor">
    <cofactor evidence="6">
        <name>Mg(2+)</name>
        <dbReference type="ChEBI" id="CHEBI:18420"/>
    </cofactor>
</comment>
<dbReference type="Gene3D" id="3.40.1190.20">
    <property type="match status" value="1"/>
</dbReference>
<dbReference type="GO" id="GO:0005524">
    <property type="term" value="F:ATP binding"/>
    <property type="evidence" value="ECO:0007669"/>
    <property type="project" value="UniProtKB-KW"/>
</dbReference>
<comment type="caution">
    <text evidence="6">Lacks conserved residue(s) required for the propagation of feature annotation.</text>
</comment>
<dbReference type="PANTHER" id="PTHR12592:SF0">
    <property type="entry name" value="ATP-DEPENDENT (S)-NAD(P)H-HYDRATE DEHYDRATASE"/>
    <property type="match status" value="1"/>
</dbReference>
<comment type="subunit">
    <text evidence="6">Homotetramer.</text>
</comment>
<dbReference type="PANTHER" id="PTHR12592">
    <property type="entry name" value="ATP-DEPENDENT (S)-NAD(P)H-HYDRATE DEHYDRATASE FAMILY MEMBER"/>
    <property type="match status" value="1"/>
</dbReference>
<keyword evidence="5 6" id="KW-0456">Lyase</keyword>
<evidence type="ECO:0000256" key="2">
    <source>
        <dbReference type="ARBA" id="ARBA00022840"/>
    </source>
</evidence>
<comment type="function">
    <text evidence="6">Catalyzes the dehydration of the S-form of NAD(P)HX at the expense of ADP, which is converted to AMP. Together with NAD(P)HX epimerase, which catalyzes the epimerization of the S- and R-forms, the enzyme allows the repair of both epimers of NAD(P)HX, a damaged form of NAD(P)H that is a result of enzymatic or heat-dependent hydration.</text>
</comment>
<keyword evidence="2 6" id="KW-0067">ATP-binding</keyword>
<name>A0A8T3YL67_9ARCH</name>
<dbReference type="SUPFAM" id="SSF53613">
    <property type="entry name" value="Ribokinase-like"/>
    <property type="match status" value="1"/>
</dbReference>
<evidence type="ECO:0000259" key="7">
    <source>
        <dbReference type="PROSITE" id="PS51383"/>
    </source>
</evidence>
<organism evidence="8 9">
    <name type="scientific">Candidatus Iainarchaeum sp</name>
    <dbReference type="NCBI Taxonomy" id="3101447"/>
    <lineage>
        <taxon>Archaea</taxon>
        <taxon>Candidatus Iainarchaeota</taxon>
        <taxon>Candidatus Iainarchaeia</taxon>
        <taxon>Candidatus Iainarchaeales</taxon>
        <taxon>Candidatus Iainarchaeaceae</taxon>
        <taxon>Candidatus Iainarchaeum</taxon>
    </lineage>
</organism>
<evidence type="ECO:0000313" key="8">
    <source>
        <dbReference type="EMBL" id="MBI4210785.1"/>
    </source>
</evidence>
<comment type="caution">
    <text evidence="8">The sequence shown here is derived from an EMBL/GenBank/DDBJ whole genome shotgun (WGS) entry which is preliminary data.</text>
</comment>
<evidence type="ECO:0000256" key="3">
    <source>
        <dbReference type="ARBA" id="ARBA00022857"/>
    </source>
</evidence>
<feature type="binding site" evidence="6">
    <location>
        <position position="111"/>
    </location>
    <ligand>
        <name>(6S)-NADPHX</name>
        <dbReference type="ChEBI" id="CHEBI:64076"/>
    </ligand>
</feature>
<keyword evidence="1 6" id="KW-0547">Nucleotide-binding</keyword>
<dbReference type="EMBL" id="JACQPB010000042">
    <property type="protein sequence ID" value="MBI4210785.1"/>
    <property type="molecule type" value="Genomic_DNA"/>
</dbReference>
<dbReference type="GO" id="GO:0046496">
    <property type="term" value="P:nicotinamide nucleotide metabolic process"/>
    <property type="evidence" value="ECO:0007669"/>
    <property type="project" value="UniProtKB-UniRule"/>
</dbReference>